<gene>
    <name evidence="6" type="ORF">ZOSMA_89G00880</name>
</gene>
<accession>A0A0K9NME3</accession>
<keyword evidence="7" id="KW-1185">Reference proteome</keyword>
<keyword evidence="5" id="KW-0175">Coiled coil</keyword>
<sequence length="212" mass="23897">MHKLYLFDDSQIPIVIHYVKIVIFKTWNETWSAAARPALPTIHIYQFPHPIISCNVLINSISSTIHPTPSHFTQTHFIPENLKSDSKNKRIYINTKNINMSTDGEIIHLLSKLQAALPEARSQNGKVSTDKVLQDACDNINNLQKEVGDLSEKISQLFRTWEMSSNAGTDLAISKHDAGGVPQPQWWDLGFEKPQPHLGVPFSVLRLLVPVT</sequence>
<dbReference type="Gene3D" id="4.10.280.10">
    <property type="entry name" value="Helix-loop-helix DNA-binding domain"/>
    <property type="match status" value="1"/>
</dbReference>
<proteinExistence type="inferred from homology"/>
<evidence type="ECO:0000256" key="5">
    <source>
        <dbReference type="SAM" id="Coils"/>
    </source>
</evidence>
<organism evidence="6 7">
    <name type="scientific">Zostera marina</name>
    <name type="common">Eelgrass</name>
    <dbReference type="NCBI Taxonomy" id="29655"/>
    <lineage>
        <taxon>Eukaryota</taxon>
        <taxon>Viridiplantae</taxon>
        <taxon>Streptophyta</taxon>
        <taxon>Embryophyta</taxon>
        <taxon>Tracheophyta</taxon>
        <taxon>Spermatophyta</taxon>
        <taxon>Magnoliopsida</taxon>
        <taxon>Liliopsida</taxon>
        <taxon>Zosteraceae</taxon>
        <taxon>Zostera</taxon>
    </lineage>
</organism>
<keyword evidence="3" id="KW-0805">Transcription regulation</keyword>
<dbReference type="PANTHER" id="PTHR38546">
    <property type="entry name" value="DNA BINDING PROTEIN"/>
    <property type="match status" value="1"/>
</dbReference>
<name>A0A0K9NME3_ZOSMR</name>
<protein>
    <recommendedName>
        <fullName evidence="8">BHLH domain-containing protein</fullName>
    </recommendedName>
</protein>
<evidence type="ECO:0000256" key="1">
    <source>
        <dbReference type="ARBA" id="ARBA00005510"/>
    </source>
</evidence>
<evidence type="ECO:0000256" key="4">
    <source>
        <dbReference type="ARBA" id="ARBA00023163"/>
    </source>
</evidence>
<comment type="caution">
    <text evidence="6">The sequence shown here is derived from an EMBL/GenBank/DDBJ whole genome shotgun (WGS) entry which is preliminary data.</text>
</comment>
<dbReference type="EMBL" id="LFYR01002109">
    <property type="protein sequence ID" value="KMZ57135.1"/>
    <property type="molecule type" value="Genomic_DNA"/>
</dbReference>
<dbReference type="InterPro" id="IPR036638">
    <property type="entry name" value="HLH_DNA-bd_sf"/>
</dbReference>
<evidence type="ECO:0000256" key="2">
    <source>
        <dbReference type="ARBA" id="ARBA00022604"/>
    </source>
</evidence>
<dbReference type="SUPFAM" id="SSF47459">
    <property type="entry name" value="HLH, helix-loop-helix DNA-binding domain"/>
    <property type="match status" value="1"/>
</dbReference>
<evidence type="ECO:0000313" key="6">
    <source>
        <dbReference type="EMBL" id="KMZ57135.1"/>
    </source>
</evidence>
<evidence type="ECO:0000256" key="3">
    <source>
        <dbReference type="ARBA" id="ARBA00023015"/>
    </source>
</evidence>
<dbReference type="Proteomes" id="UP000036987">
    <property type="component" value="Unassembled WGS sequence"/>
</dbReference>
<dbReference type="Pfam" id="PF23174">
    <property type="entry name" value="bHLH_ILI"/>
    <property type="match status" value="1"/>
</dbReference>
<dbReference type="GO" id="GO:0040008">
    <property type="term" value="P:regulation of growth"/>
    <property type="evidence" value="ECO:0007669"/>
    <property type="project" value="InterPro"/>
</dbReference>
<feature type="coiled-coil region" evidence="5">
    <location>
        <begin position="133"/>
        <end position="160"/>
    </location>
</feature>
<evidence type="ECO:0000313" key="7">
    <source>
        <dbReference type="Proteomes" id="UP000036987"/>
    </source>
</evidence>
<dbReference type="PANTHER" id="PTHR38546:SF5">
    <property type="entry name" value="TRANSCRIPTION FACTOR ILI2"/>
    <property type="match status" value="1"/>
</dbReference>
<dbReference type="InterPro" id="IPR044293">
    <property type="entry name" value="PRE"/>
</dbReference>
<evidence type="ECO:0008006" key="8">
    <source>
        <dbReference type="Google" id="ProtNLM"/>
    </source>
</evidence>
<dbReference type="GO" id="GO:0046983">
    <property type="term" value="F:protein dimerization activity"/>
    <property type="evidence" value="ECO:0007669"/>
    <property type="project" value="InterPro"/>
</dbReference>
<dbReference type="GO" id="GO:0006355">
    <property type="term" value="P:regulation of DNA-templated transcription"/>
    <property type="evidence" value="ECO:0007669"/>
    <property type="project" value="InterPro"/>
</dbReference>
<comment type="similarity">
    <text evidence="1">Belongs to the bHLH protein family.</text>
</comment>
<dbReference type="InterPro" id="IPR044172">
    <property type="entry name" value="ILI2-like"/>
</dbReference>
<keyword evidence="4" id="KW-0804">Transcription</keyword>
<keyword evidence="2" id="KW-0341">Growth regulation</keyword>
<dbReference type="AlphaFoldDB" id="A0A0K9NME3"/>
<reference evidence="7" key="1">
    <citation type="journal article" date="2016" name="Nature">
        <title>The genome of the seagrass Zostera marina reveals angiosperm adaptation to the sea.</title>
        <authorList>
            <person name="Olsen J.L."/>
            <person name="Rouze P."/>
            <person name="Verhelst B."/>
            <person name="Lin Y.-C."/>
            <person name="Bayer T."/>
            <person name="Collen J."/>
            <person name="Dattolo E."/>
            <person name="De Paoli E."/>
            <person name="Dittami S."/>
            <person name="Maumus F."/>
            <person name="Michel G."/>
            <person name="Kersting A."/>
            <person name="Lauritano C."/>
            <person name="Lohaus R."/>
            <person name="Toepel M."/>
            <person name="Tonon T."/>
            <person name="Vanneste K."/>
            <person name="Amirebrahimi M."/>
            <person name="Brakel J."/>
            <person name="Bostroem C."/>
            <person name="Chovatia M."/>
            <person name="Grimwood J."/>
            <person name="Jenkins J.W."/>
            <person name="Jueterbock A."/>
            <person name="Mraz A."/>
            <person name="Stam W.T."/>
            <person name="Tice H."/>
            <person name="Bornberg-Bauer E."/>
            <person name="Green P.J."/>
            <person name="Pearson G.A."/>
            <person name="Procaccini G."/>
            <person name="Duarte C.M."/>
            <person name="Schmutz J."/>
            <person name="Reusch T.B.H."/>
            <person name="Van de Peer Y."/>
        </authorList>
    </citation>
    <scope>NUCLEOTIDE SEQUENCE [LARGE SCALE GENOMIC DNA]</scope>
    <source>
        <strain evidence="7">cv. Finnish</strain>
    </source>
</reference>